<dbReference type="Proteomes" id="UP000005239">
    <property type="component" value="Unassembled WGS sequence"/>
</dbReference>
<dbReference type="PANTHER" id="PTHR11668:SF491">
    <property type="entry name" value="SERINE_THREONINE-PROTEIN PHOSPHATASE"/>
    <property type="match status" value="1"/>
</dbReference>
<evidence type="ECO:0000256" key="1">
    <source>
        <dbReference type="SAM" id="MobiDB-lite"/>
    </source>
</evidence>
<dbReference type="InterPro" id="IPR006186">
    <property type="entry name" value="Ser/Thr-sp_prot-phosphatase"/>
</dbReference>
<evidence type="ECO:0000313" key="4">
    <source>
        <dbReference type="Proteomes" id="UP000005239"/>
    </source>
</evidence>
<feature type="domain" description="Serine/threonine specific protein phosphatases" evidence="2">
    <location>
        <begin position="114"/>
        <end position="369"/>
    </location>
</feature>
<dbReference type="Pfam" id="PF00149">
    <property type="entry name" value="Metallophos"/>
    <property type="match status" value="1"/>
</dbReference>
<dbReference type="InterPro" id="IPR050341">
    <property type="entry name" value="PP1_catalytic_subunit"/>
</dbReference>
<evidence type="ECO:0000313" key="3">
    <source>
        <dbReference type="EnsemblMetazoa" id="PPA43319b.1"/>
    </source>
</evidence>
<reference evidence="3" key="2">
    <citation type="submission" date="2022-06" db="UniProtKB">
        <authorList>
            <consortium name="EnsemblMetazoa"/>
        </authorList>
    </citation>
    <scope>IDENTIFICATION</scope>
    <source>
        <strain evidence="3">PS312</strain>
    </source>
</reference>
<feature type="compositionally biased region" description="Basic and acidic residues" evidence="1">
    <location>
        <begin position="39"/>
        <end position="49"/>
    </location>
</feature>
<sequence>MPSSTERVGPPSSQPPSTQPVSSGSDADGTTSKLSVIQTEKETVREPCRASEQPTQLEEFDQCGLEDDGIEWTEWDGPKRIKETRATNEEQIKYRKILDRCFSPIAVMGVRALFHPDEVLDVMVKAQKYLESEPVLIEDVPFGVTIVGDIHGQLHDLYRVFRAHGTNKGKQSIEGFESSKFLFLGDYVDRGRQSLEVVMALFTLKILYPDNETAEALFYQINDAFNYLSIAAIVGNSYFCVHAGISPMGFTRNQLRGLTKPFIFADEDILVNDMVWADPAVGLRGTVFNTERRTSIFFGMDALVTALTSVDCVALFRGHDMMKDGFDNQMNICFTVFTATAVYEGDNNGACVAVDSEGRLTVIRLVVDNERADRDKRLFPVDEDVKTVCERTTGELATIGS</sequence>
<feature type="compositionally biased region" description="Polar residues" evidence="1">
    <location>
        <begin position="28"/>
        <end position="38"/>
    </location>
</feature>
<dbReference type="EnsemblMetazoa" id="PPA43319b.1">
    <property type="protein sequence ID" value="PPA43319b.1"/>
    <property type="gene ID" value="WBGene00281688"/>
</dbReference>
<dbReference type="InterPro" id="IPR004843">
    <property type="entry name" value="Calcineurin-like_PHP"/>
</dbReference>
<proteinExistence type="predicted"/>
<gene>
    <name evidence="3" type="primary">WBGene00281688</name>
</gene>
<accession>A0A8R1Z1R4</accession>
<dbReference type="GO" id="GO:0016787">
    <property type="term" value="F:hydrolase activity"/>
    <property type="evidence" value="ECO:0007669"/>
    <property type="project" value="InterPro"/>
</dbReference>
<dbReference type="AlphaFoldDB" id="A0A8R1Z1R4"/>
<dbReference type="Gene3D" id="3.60.21.10">
    <property type="match status" value="2"/>
</dbReference>
<name>A0A8R1Z1R4_PRIPA</name>
<dbReference type="SMART" id="SM00156">
    <property type="entry name" value="PP2Ac"/>
    <property type="match status" value="1"/>
</dbReference>
<reference evidence="4" key="1">
    <citation type="journal article" date="2008" name="Nat. Genet.">
        <title>The Pristionchus pacificus genome provides a unique perspective on nematode lifestyle and parasitism.</title>
        <authorList>
            <person name="Dieterich C."/>
            <person name="Clifton S.W."/>
            <person name="Schuster L.N."/>
            <person name="Chinwalla A."/>
            <person name="Delehaunty K."/>
            <person name="Dinkelacker I."/>
            <person name="Fulton L."/>
            <person name="Fulton R."/>
            <person name="Godfrey J."/>
            <person name="Minx P."/>
            <person name="Mitreva M."/>
            <person name="Roeseler W."/>
            <person name="Tian H."/>
            <person name="Witte H."/>
            <person name="Yang S.P."/>
            <person name="Wilson R.K."/>
            <person name="Sommer R.J."/>
        </authorList>
    </citation>
    <scope>NUCLEOTIDE SEQUENCE [LARGE SCALE GENOMIC DNA]</scope>
    <source>
        <strain evidence="4">PS312</strain>
    </source>
</reference>
<organism evidence="3 4">
    <name type="scientific">Pristionchus pacificus</name>
    <name type="common">Parasitic nematode worm</name>
    <dbReference type="NCBI Taxonomy" id="54126"/>
    <lineage>
        <taxon>Eukaryota</taxon>
        <taxon>Metazoa</taxon>
        <taxon>Ecdysozoa</taxon>
        <taxon>Nematoda</taxon>
        <taxon>Chromadorea</taxon>
        <taxon>Rhabditida</taxon>
        <taxon>Rhabditina</taxon>
        <taxon>Diplogasteromorpha</taxon>
        <taxon>Diplogasteroidea</taxon>
        <taxon>Neodiplogasteridae</taxon>
        <taxon>Pristionchus</taxon>
    </lineage>
</organism>
<dbReference type="InterPro" id="IPR029052">
    <property type="entry name" value="Metallo-depent_PP-like"/>
</dbReference>
<keyword evidence="4" id="KW-1185">Reference proteome</keyword>
<dbReference type="CDD" id="cd00144">
    <property type="entry name" value="MPP_PPP_family"/>
    <property type="match status" value="1"/>
</dbReference>
<dbReference type="PANTHER" id="PTHR11668">
    <property type="entry name" value="SERINE/THREONINE PROTEIN PHOSPHATASE"/>
    <property type="match status" value="1"/>
</dbReference>
<evidence type="ECO:0000259" key="2">
    <source>
        <dbReference type="SMART" id="SM00156"/>
    </source>
</evidence>
<dbReference type="PRINTS" id="PR00114">
    <property type="entry name" value="STPHPHTASE"/>
</dbReference>
<protein>
    <recommendedName>
        <fullName evidence="2">Serine/threonine specific protein phosphatases domain-containing protein</fullName>
    </recommendedName>
</protein>
<dbReference type="SUPFAM" id="SSF56300">
    <property type="entry name" value="Metallo-dependent phosphatases"/>
    <property type="match status" value="1"/>
</dbReference>
<feature type="region of interest" description="Disordered" evidence="1">
    <location>
        <begin position="1"/>
        <end position="56"/>
    </location>
</feature>